<organism evidence="2 3">
    <name type="scientific">Paraflavitalea soli</name>
    <dbReference type="NCBI Taxonomy" id="2315862"/>
    <lineage>
        <taxon>Bacteria</taxon>
        <taxon>Pseudomonadati</taxon>
        <taxon>Bacteroidota</taxon>
        <taxon>Chitinophagia</taxon>
        <taxon>Chitinophagales</taxon>
        <taxon>Chitinophagaceae</taxon>
        <taxon>Paraflavitalea</taxon>
    </lineage>
</organism>
<dbReference type="InterPro" id="IPR014729">
    <property type="entry name" value="Rossmann-like_a/b/a_fold"/>
</dbReference>
<dbReference type="Proteomes" id="UP000263900">
    <property type="component" value="Chromosome"/>
</dbReference>
<sequence length="187" mass="21366">MLNKLRIFSLFFLAWFFLHCLWVVQDGMRDFKGQADVAIVLGSTVFKDGSLSPWLQGRVDAALDLYRNHQVKKIFVSGGIGTSDYPEGDGMRHYLLEQGVPDSAIVVDNYGNNSYLTAKNFLTWNQTAQCRSAVVATSFYHITRSKYIVKKMGFSAVEGDCSKYSAIKDWFGLTREFPAFYKYWLVY</sequence>
<dbReference type="PANTHER" id="PTHR30336">
    <property type="entry name" value="INNER MEMBRANE PROTEIN, PROBABLE PERMEASE"/>
    <property type="match status" value="1"/>
</dbReference>
<name>A0A3B7ML25_9BACT</name>
<proteinExistence type="predicted"/>
<keyword evidence="3" id="KW-1185">Reference proteome</keyword>
<dbReference type="Gene3D" id="3.40.50.620">
    <property type="entry name" value="HUPs"/>
    <property type="match status" value="1"/>
</dbReference>
<evidence type="ECO:0000313" key="2">
    <source>
        <dbReference type="EMBL" id="AXY73979.1"/>
    </source>
</evidence>
<dbReference type="InterPro" id="IPR003848">
    <property type="entry name" value="DUF218"/>
</dbReference>
<dbReference type="InterPro" id="IPR051599">
    <property type="entry name" value="Cell_Envelope_Assoc"/>
</dbReference>
<dbReference type="CDD" id="cd06259">
    <property type="entry name" value="YdcF-like"/>
    <property type="match status" value="1"/>
</dbReference>
<feature type="domain" description="DUF218" evidence="1">
    <location>
        <begin position="36"/>
        <end position="157"/>
    </location>
</feature>
<dbReference type="OrthoDB" id="9782395at2"/>
<gene>
    <name evidence="2" type="ORF">D3H65_08275</name>
</gene>
<dbReference type="PANTHER" id="PTHR30336:SF20">
    <property type="entry name" value="DUF218 DOMAIN-CONTAINING PROTEIN"/>
    <property type="match status" value="1"/>
</dbReference>
<dbReference type="Pfam" id="PF02698">
    <property type="entry name" value="DUF218"/>
    <property type="match status" value="1"/>
</dbReference>
<evidence type="ECO:0000313" key="3">
    <source>
        <dbReference type="Proteomes" id="UP000263900"/>
    </source>
</evidence>
<dbReference type="RefSeq" id="WP_119049866.1">
    <property type="nucleotide sequence ID" value="NZ_CP032157.1"/>
</dbReference>
<evidence type="ECO:0000259" key="1">
    <source>
        <dbReference type="Pfam" id="PF02698"/>
    </source>
</evidence>
<dbReference type="GO" id="GO:0005886">
    <property type="term" value="C:plasma membrane"/>
    <property type="evidence" value="ECO:0007669"/>
    <property type="project" value="TreeGrafter"/>
</dbReference>
<reference evidence="2 3" key="1">
    <citation type="submission" date="2018-09" db="EMBL/GenBank/DDBJ databases">
        <title>Genome sequencing of strain 6GH32-13.</title>
        <authorList>
            <person name="Weon H.-Y."/>
            <person name="Heo J."/>
            <person name="Kwon S.-W."/>
        </authorList>
    </citation>
    <scope>NUCLEOTIDE SEQUENCE [LARGE SCALE GENOMIC DNA]</scope>
    <source>
        <strain evidence="2 3">5GH32-13</strain>
    </source>
</reference>
<dbReference type="EMBL" id="CP032157">
    <property type="protein sequence ID" value="AXY73979.1"/>
    <property type="molecule type" value="Genomic_DNA"/>
</dbReference>
<dbReference type="AlphaFoldDB" id="A0A3B7ML25"/>
<accession>A0A3B7ML25</accession>
<dbReference type="KEGG" id="pseg:D3H65_08275"/>
<protein>
    <submittedName>
        <fullName evidence="2">YdcF family protein</fullName>
    </submittedName>
</protein>